<dbReference type="Gene3D" id="1.10.1740.10">
    <property type="match status" value="1"/>
</dbReference>
<dbReference type="Pfam" id="PF08281">
    <property type="entry name" value="Sigma70_r4_2"/>
    <property type="match status" value="1"/>
</dbReference>
<dbReference type="SUPFAM" id="SSF88946">
    <property type="entry name" value="Sigma2 domain of RNA polymerase sigma factors"/>
    <property type="match status" value="1"/>
</dbReference>
<keyword evidence="8" id="KW-1185">Reference proteome</keyword>
<evidence type="ECO:0000313" key="7">
    <source>
        <dbReference type="EMBL" id="SMO62506.1"/>
    </source>
</evidence>
<dbReference type="InterPro" id="IPR007627">
    <property type="entry name" value="RNA_pol_sigma70_r2"/>
</dbReference>
<dbReference type="GO" id="GO:0006352">
    <property type="term" value="P:DNA-templated transcription initiation"/>
    <property type="evidence" value="ECO:0007669"/>
    <property type="project" value="InterPro"/>
</dbReference>
<evidence type="ECO:0000256" key="2">
    <source>
        <dbReference type="ARBA" id="ARBA00023015"/>
    </source>
</evidence>
<dbReference type="InterPro" id="IPR039425">
    <property type="entry name" value="RNA_pol_sigma-70-like"/>
</dbReference>
<feature type="domain" description="RNA polymerase sigma factor 70 region 4 type 2" evidence="6">
    <location>
        <begin position="125"/>
        <end position="175"/>
    </location>
</feature>
<dbReference type="InterPro" id="IPR014327">
    <property type="entry name" value="RNA_pol_sigma70_bacteroid"/>
</dbReference>
<evidence type="ECO:0000256" key="3">
    <source>
        <dbReference type="ARBA" id="ARBA00023082"/>
    </source>
</evidence>
<dbReference type="NCBIfam" id="TIGR02937">
    <property type="entry name" value="sigma70-ECF"/>
    <property type="match status" value="1"/>
</dbReference>
<dbReference type="InterPro" id="IPR014284">
    <property type="entry name" value="RNA_pol_sigma-70_dom"/>
</dbReference>
<evidence type="ECO:0000313" key="8">
    <source>
        <dbReference type="Proteomes" id="UP000320300"/>
    </source>
</evidence>
<keyword evidence="3" id="KW-0731">Sigma factor</keyword>
<dbReference type="InterPro" id="IPR036388">
    <property type="entry name" value="WH-like_DNA-bd_sf"/>
</dbReference>
<dbReference type="RefSeq" id="WP_142527879.1">
    <property type="nucleotide sequence ID" value="NZ_CBCSJO010000001.1"/>
</dbReference>
<dbReference type="InterPro" id="IPR013325">
    <property type="entry name" value="RNA_pol_sigma_r2"/>
</dbReference>
<evidence type="ECO:0000256" key="4">
    <source>
        <dbReference type="ARBA" id="ARBA00023163"/>
    </source>
</evidence>
<dbReference type="EMBL" id="FXTN01000004">
    <property type="protein sequence ID" value="SMO62506.1"/>
    <property type="molecule type" value="Genomic_DNA"/>
</dbReference>
<feature type="domain" description="RNA polymerase sigma-70 region 2" evidence="5">
    <location>
        <begin position="27"/>
        <end position="91"/>
    </location>
</feature>
<keyword evidence="4" id="KW-0804">Transcription</keyword>
<dbReference type="InterPro" id="IPR013249">
    <property type="entry name" value="RNA_pol_sigma70_r4_t2"/>
</dbReference>
<accession>A0A521CSV5</accession>
<dbReference type="Gene3D" id="1.10.10.10">
    <property type="entry name" value="Winged helix-like DNA-binding domain superfamily/Winged helix DNA-binding domain"/>
    <property type="match status" value="1"/>
</dbReference>
<protein>
    <submittedName>
        <fullName evidence="7">RNA polymerase sigma-70 factor, ECF subfamily</fullName>
    </submittedName>
</protein>
<evidence type="ECO:0000259" key="5">
    <source>
        <dbReference type="Pfam" id="PF04542"/>
    </source>
</evidence>
<name>A0A521CSV5_9SPHI</name>
<dbReference type="GO" id="GO:0016987">
    <property type="term" value="F:sigma factor activity"/>
    <property type="evidence" value="ECO:0007669"/>
    <property type="project" value="UniProtKB-KW"/>
</dbReference>
<dbReference type="Proteomes" id="UP000320300">
    <property type="component" value="Unassembled WGS sequence"/>
</dbReference>
<dbReference type="PANTHER" id="PTHR43133:SF46">
    <property type="entry name" value="RNA POLYMERASE SIGMA-70 FACTOR ECF SUBFAMILY"/>
    <property type="match status" value="1"/>
</dbReference>
<sequence>MTAYNCLSDLELLDLVKSDNESAFAEIYERYFGVLYLHAYHRLHDQDEAKDLIQELFTYLWSTRRVLEPKTNFSNYLYTWVRNRVLNVIAHKQVQEKYLSTLPPLDSSVESLTDHRLRERQLAAIIEREVALLPPKMREVFMMSRKANLSYKDIGAQLNLSEQTVRSHVKNALKILKARLGILFYLFIIFYK</sequence>
<dbReference type="AlphaFoldDB" id="A0A521CSV5"/>
<dbReference type="SUPFAM" id="SSF88659">
    <property type="entry name" value="Sigma3 and sigma4 domains of RNA polymerase sigma factors"/>
    <property type="match status" value="1"/>
</dbReference>
<keyword evidence="2" id="KW-0805">Transcription regulation</keyword>
<dbReference type="PANTHER" id="PTHR43133">
    <property type="entry name" value="RNA POLYMERASE ECF-TYPE SIGMA FACTO"/>
    <property type="match status" value="1"/>
</dbReference>
<gene>
    <name evidence="7" type="ORF">SAMN06265348_104175</name>
</gene>
<reference evidence="7 8" key="1">
    <citation type="submission" date="2017-05" db="EMBL/GenBank/DDBJ databases">
        <authorList>
            <person name="Varghese N."/>
            <person name="Submissions S."/>
        </authorList>
    </citation>
    <scope>NUCLEOTIDE SEQUENCE [LARGE SCALE GENOMIC DNA]</scope>
    <source>
        <strain evidence="7 8">DSM 19036</strain>
    </source>
</reference>
<dbReference type="InterPro" id="IPR013324">
    <property type="entry name" value="RNA_pol_sigma_r3/r4-like"/>
</dbReference>
<dbReference type="NCBIfam" id="TIGR02985">
    <property type="entry name" value="Sig70_bacteroi1"/>
    <property type="match status" value="1"/>
</dbReference>
<evidence type="ECO:0000256" key="1">
    <source>
        <dbReference type="ARBA" id="ARBA00010641"/>
    </source>
</evidence>
<proteinExistence type="inferred from homology"/>
<dbReference type="GO" id="GO:0003677">
    <property type="term" value="F:DNA binding"/>
    <property type="evidence" value="ECO:0007669"/>
    <property type="project" value="InterPro"/>
</dbReference>
<dbReference type="Pfam" id="PF04542">
    <property type="entry name" value="Sigma70_r2"/>
    <property type="match status" value="1"/>
</dbReference>
<dbReference type="OrthoDB" id="659569at2"/>
<organism evidence="7 8">
    <name type="scientific">Pedobacter westerhofensis</name>
    <dbReference type="NCBI Taxonomy" id="425512"/>
    <lineage>
        <taxon>Bacteria</taxon>
        <taxon>Pseudomonadati</taxon>
        <taxon>Bacteroidota</taxon>
        <taxon>Sphingobacteriia</taxon>
        <taxon>Sphingobacteriales</taxon>
        <taxon>Sphingobacteriaceae</taxon>
        <taxon>Pedobacter</taxon>
    </lineage>
</organism>
<evidence type="ECO:0000259" key="6">
    <source>
        <dbReference type="Pfam" id="PF08281"/>
    </source>
</evidence>
<dbReference type="CDD" id="cd06171">
    <property type="entry name" value="Sigma70_r4"/>
    <property type="match status" value="1"/>
</dbReference>
<comment type="similarity">
    <text evidence="1">Belongs to the sigma-70 factor family. ECF subfamily.</text>
</comment>